<name>A0A0E9WFI8_ANGAN</name>
<feature type="region of interest" description="Disordered" evidence="1">
    <location>
        <begin position="16"/>
        <end position="42"/>
    </location>
</feature>
<evidence type="ECO:0000256" key="1">
    <source>
        <dbReference type="SAM" id="MobiDB-lite"/>
    </source>
</evidence>
<dbReference type="AlphaFoldDB" id="A0A0E9WFI8"/>
<proteinExistence type="predicted"/>
<evidence type="ECO:0000313" key="2">
    <source>
        <dbReference type="EMBL" id="JAH89174.1"/>
    </source>
</evidence>
<reference evidence="2" key="2">
    <citation type="journal article" date="2015" name="Fish Shellfish Immunol.">
        <title>Early steps in the European eel (Anguilla anguilla)-Vibrio vulnificus interaction in the gills: Role of the RtxA13 toxin.</title>
        <authorList>
            <person name="Callol A."/>
            <person name="Pajuelo D."/>
            <person name="Ebbesson L."/>
            <person name="Teles M."/>
            <person name="MacKenzie S."/>
            <person name="Amaro C."/>
        </authorList>
    </citation>
    <scope>NUCLEOTIDE SEQUENCE</scope>
</reference>
<reference evidence="2" key="1">
    <citation type="submission" date="2014-11" db="EMBL/GenBank/DDBJ databases">
        <authorList>
            <person name="Amaro Gonzalez C."/>
        </authorList>
    </citation>
    <scope>NUCLEOTIDE SEQUENCE</scope>
</reference>
<dbReference type="EMBL" id="GBXM01019403">
    <property type="protein sequence ID" value="JAH89174.1"/>
    <property type="molecule type" value="Transcribed_RNA"/>
</dbReference>
<sequence>MGYPLRIYKHKKISCENRKNKEKSKNSTQQFPCRENSPCKFR</sequence>
<protein>
    <submittedName>
        <fullName evidence="2">Uncharacterized protein</fullName>
    </submittedName>
</protein>
<feature type="compositionally biased region" description="Basic and acidic residues" evidence="1">
    <location>
        <begin position="16"/>
        <end position="25"/>
    </location>
</feature>
<accession>A0A0E9WFI8</accession>
<organism evidence="2">
    <name type="scientific">Anguilla anguilla</name>
    <name type="common">European freshwater eel</name>
    <name type="synonym">Muraena anguilla</name>
    <dbReference type="NCBI Taxonomy" id="7936"/>
    <lineage>
        <taxon>Eukaryota</taxon>
        <taxon>Metazoa</taxon>
        <taxon>Chordata</taxon>
        <taxon>Craniata</taxon>
        <taxon>Vertebrata</taxon>
        <taxon>Euteleostomi</taxon>
        <taxon>Actinopterygii</taxon>
        <taxon>Neopterygii</taxon>
        <taxon>Teleostei</taxon>
        <taxon>Anguilliformes</taxon>
        <taxon>Anguillidae</taxon>
        <taxon>Anguilla</taxon>
    </lineage>
</organism>